<keyword evidence="1" id="KW-1185">Reference proteome</keyword>
<reference evidence="1" key="1">
    <citation type="journal article" date="2019" name="Nat. Commun.">
        <title>Genome-wide association mapping of date palm fruit traits.</title>
        <authorList>
            <person name="Hazzouri K.M."/>
            <person name="Gros-Balthazard M."/>
            <person name="Flowers J.M."/>
            <person name="Copetti D."/>
            <person name="Lemansour A."/>
            <person name="Lebrun M."/>
            <person name="Masmoudi K."/>
            <person name="Ferrand S."/>
            <person name="Dhar M.I."/>
            <person name="Fresquez Z.A."/>
            <person name="Rosas U."/>
            <person name="Zhang J."/>
            <person name="Talag J."/>
            <person name="Lee S."/>
            <person name="Kudrna D."/>
            <person name="Powell R.F."/>
            <person name="Leitch I.J."/>
            <person name="Krueger R.R."/>
            <person name="Wing R.A."/>
            <person name="Amiri K.M.A."/>
            <person name="Purugganan M.D."/>
        </authorList>
    </citation>
    <scope>NUCLEOTIDE SEQUENCE [LARGE SCALE GENOMIC DNA]</scope>
    <source>
        <strain evidence="1">cv. Khalas</strain>
    </source>
</reference>
<accession>A0A8B9A4Y1</accession>
<reference evidence="2" key="2">
    <citation type="submission" date="2025-08" db="UniProtKB">
        <authorList>
            <consortium name="RefSeq"/>
        </authorList>
    </citation>
    <scope>IDENTIFICATION</scope>
    <source>
        <tissue evidence="2">Young leaves</tissue>
    </source>
</reference>
<name>A0A8B9A4Y1_PHODC</name>
<dbReference type="Proteomes" id="UP000228380">
    <property type="component" value="Chromosome 4"/>
</dbReference>
<gene>
    <name evidence="2" type="primary">LOC120110527</name>
</gene>
<sequence>MGLPRERIGTCLTLLGPCSLSPPSLPNSGQKHFLLPSMLLIGCPLQSWAWTLLICGSLARIHNTRIFTSSAPPSGRFKSGLVYTRRSTAPTIVAAPPAVSSPPVELNVVSSDPAATVVPVLDVINSESSTHFFLRRLLQHSYLLMSGALLGLLGFQTYIASHITVSLQLWPTLQSLLVILKLRTNSVGDLLCRRNLMLS</sequence>
<dbReference type="RefSeq" id="XP_038981695.1">
    <property type="nucleotide sequence ID" value="XM_039125767.1"/>
</dbReference>
<evidence type="ECO:0000313" key="1">
    <source>
        <dbReference type="Proteomes" id="UP000228380"/>
    </source>
</evidence>
<organism evidence="1 2">
    <name type="scientific">Phoenix dactylifera</name>
    <name type="common">Date palm</name>
    <dbReference type="NCBI Taxonomy" id="42345"/>
    <lineage>
        <taxon>Eukaryota</taxon>
        <taxon>Viridiplantae</taxon>
        <taxon>Streptophyta</taxon>
        <taxon>Embryophyta</taxon>
        <taxon>Tracheophyta</taxon>
        <taxon>Spermatophyta</taxon>
        <taxon>Magnoliopsida</taxon>
        <taxon>Liliopsida</taxon>
        <taxon>Arecaceae</taxon>
        <taxon>Coryphoideae</taxon>
        <taxon>Phoeniceae</taxon>
        <taxon>Phoenix</taxon>
    </lineage>
</organism>
<dbReference type="KEGG" id="pda:120110527"/>
<evidence type="ECO:0000313" key="2">
    <source>
        <dbReference type="RefSeq" id="XP_038981695.1"/>
    </source>
</evidence>
<proteinExistence type="predicted"/>
<protein>
    <submittedName>
        <fullName evidence="2">Uncharacterized protein LOC120110527</fullName>
    </submittedName>
</protein>
<dbReference type="AlphaFoldDB" id="A0A8B9A4Y1"/>
<dbReference type="GeneID" id="120110527"/>